<evidence type="ECO:0000256" key="3">
    <source>
        <dbReference type="SAM" id="MobiDB-lite"/>
    </source>
</evidence>
<keyword evidence="2" id="KW-0964">Secreted</keyword>
<dbReference type="InterPro" id="IPR050557">
    <property type="entry name" value="RTX_toxin/Mannuronan_C5-epim"/>
</dbReference>
<dbReference type="Pfam" id="PF00353">
    <property type="entry name" value="HemolysinCabind"/>
    <property type="match status" value="8"/>
</dbReference>
<evidence type="ECO:0000313" key="4">
    <source>
        <dbReference type="EMBL" id="RQH20510.1"/>
    </source>
</evidence>
<evidence type="ECO:0000313" key="5">
    <source>
        <dbReference type="Proteomes" id="UP000269154"/>
    </source>
</evidence>
<dbReference type="AlphaFoldDB" id="A0A3N6NUY3"/>
<dbReference type="GO" id="GO:0005576">
    <property type="term" value="C:extracellular region"/>
    <property type="evidence" value="ECO:0007669"/>
    <property type="project" value="UniProtKB-SubCell"/>
</dbReference>
<evidence type="ECO:0000256" key="1">
    <source>
        <dbReference type="ARBA" id="ARBA00004613"/>
    </source>
</evidence>
<evidence type="ECO:0000256" key="2">
    <source>
        <dbReference type="ARBA" id="ARBA00022525"/>
    </source>
</evidence>
<comment type="subcellular location">
    <subcellularLocation>
        <location evidence="1">Secreted</location>
    </subcellularLocation>
</comment>
<comment type="caution">
    <text evidence="4">The sequence shown here is derived from an EMBL/GenBank/DDBJ whole genome shotgun (WGS) entry which is preliminary data.</text>
</comment>
<dbReference type="GO" id="GO:0005509">
    <property type="term" value="F:calcium ion binding"/>
    <property type="evidence" value="ECO:0007669"/>
    <property type="project" value="InterPro"/>
</dbReference>
<dbReference type="PRINTS" id="PR00313">
    <property type="entry name" value="CABNDNGRPT"/>
</dbReference>
<sequence length="791" mass="83231">MTISWNVEERIQTGNDNANHIEGQTSSETFFIFAPGASHTSRWHHEDIIWGNGDADTLVGRGENDSLYGGTGNDVLYGGDESTSPDSDDGYSFRTGQFTNASRDAGKDFLAGGNGHDTLYGGAGSDSLYGENGMDLMYGGNGTDLMYGGSSHDIMLGQDGNDTLYGQDGADLLYSGELGDGASDVLDGGNGADTFFLGEAADTTGGGLNVDWANLGLSMAGDVTDLAFTAFAPQFKIAKEIVPMIFDGIKGIMNGQTSTLDRPDSDASATIADFNFREDVVIIPVNQDVYISDDTNGDNALSFKYNNSSSTQIFADLEFEDAGTVFGDSSTTYDNNAEDAIQRSLIDSAIYIDSNGATLGSEGGTALNIDSSDLENLGSNKFLVLGAYSGWNLQGGNNADYFYGTNHDDVIAGYQLDDLGGTSSSPGNAGNDEFRGFNGNDIFYGGAGNNYIDGGNDSDTASYFDSTGAINVDLSSVTNGYASASNGFGGTDKLYNIENIVGSDNADNIEGDNNDNILSTGIGNYSVDENGNDVQLNTPLVTMGSDTLTGNGGDDTFVLSGGNHTITDYTVDFVNDEVDKIQVDIKEYFEPSGNQEISFDYTLSGSDLTLSFSGEQVATLNNISSSDVVTVLKNIELIGKEDFTGANRVVDVLIGSESNDSLKAFGYEDYVSAGEGNDTLTGNGGEDVMLGGDGSDRLEGMNQDDILIGGYGNDTFVFNKNTSTGGIDRILDFSDAEGDVIEIDKSVYGISSVNDVSFDSSTNELSVDGSVIAVLENQFGFNVFSSLSLVD</sequence>
<dbReference type="EMBL" id="RCBY01000415">
    <property type="protein sequence ID" value="RQH20510.1"/>
    <property type="molecule type" value="Genomic_DNA"/>
</dbReference>
<organism evidence="4 5">
    <name type="scientific">Okeania hirsuta</name>
    <dbReference type="NCBI Taxonomy" id="1458930"/>
    <lineage>
        <taxon>Bacteria</taxon>
        <taxon>Bacillati</taxon>
        <taxon>Cyanobacteriota</taxon>
        <taxon>Cyanophyceae</taxon>
        <taxon>Oscillatoriophycideae</taxon>
        <taxon>Oscillatoriales</taxon>
        <taxon>Microcoleaceae</taxon>
        <taxon>Okeania</taxon>
    </lineage>
</organism>
<name>A0A3N6NUY3_9CYAN</name>
<keyword evidence="5" id="KW-1185">Reference proteome</keyword>
<dbReference type="InterPro" id="IPR001343">
    <property type="entry name" value="Hemolysn_Ca-bd"/>
</dbReference>
<dbReference type="PANTHER" id="PTHR38340:SF1">
    <property type="entry name" value="S-LAYER PROTEIN"/>
    <property type="match status" value="1"/>
</dbReference>
<proteinExistence type="predicted"/>
<dbReference type="SUPFAM" id="SSF51120">
    <property type="entry name" value="beta-Roll"/>
    <property type="match status" value="3"/>
</dbReference>
<dbReference type="RefSeq" id="WP_124155737.1">
    <property type="nucleotide sequence ID" value="NZ_CAWOLW010000352.1"/>
</dbReference>
<accession>A0A3N6NUY3</accession>
<feature type="region of interest" description="Disordered" evidence="3">
    <location>
        <begin position="70"/>
        <end position="90"/>
    </location>
</feature>
<dbReference type="Proteomes" id="UP000269154">
    <property type="component" value="Unassembled WGS sequence"/>
</dbReference>
<dbReference type="InterPro" id="IPR018511">
    <property type="entry name" value="Hemolysin-typ_Ca-bd_CS"/>
</dbReference>
<dbReference type="OrthoDB" id="443638at2"/>
<dbReference type="Gene3D" id="2.150.10.10">
    <property type="entry name" value="Serralysin-like metalloprotease, C-terminal"/>
    <property type="match status" value="3"/>
</dbReference>
<reference evidence="4 5" key="1">
    <citation type="journal article" date="2018" name="ACS Chem. Biol.">
        <title>Ketoreductase domain dysfunction expands chemodiversity: malyngamide biosynthesis in the cyanobacterium Okeania hirsuta.</title>
        <authorList>
            <person name="Moss N.A."/>
            <person name="Leao T."/>
            <person name="Rankin M."/>
            <person name="McCullough T.M."/>
            <person name="Qu P."/>
            <person name="Korobeynikov A."/>
            <person name="Smith J.L."/>
            <person name="Gerwick L."/>
            <person name="Gerwick W.H."/>
        </authorList>
    </citation>
    <scope>NUCLEOTIDE SEQUENCE [LARGE SCALE GENOMIC DNA]</scope>
    <source>
        <strain evidence="4 5">PAB10Feb10-1</strain>
    </source>
</reference>
<protein>
    <submittedName>
        <fullName evidence="4">Calcium-binding protein</fullName>
    </submittedName>
</protein>
<gene>
    <name evidence="4" type="ORF">D5R40_31995</name>
</gene>
<dbReference type="InterPro" id="IPR011049">
    <property type="entry name" value="Serralysin-like_metalloprot_C"/>
</dbReference>
<dbReference type="PROSITE" id="PS00330">
    <property type="entry name" value="HEMOLYSIN_CALCIUM"/>
    <property type="match status" value="1"/>
</dbReference>
<dbReference type="PANTHER" id="PTHR38340">
    <property type="entry name" value="S-LAYER PROTEIN"/>
    <property type="match status" value="1"/>
</dbReference>